<dbReference type="PANTHER" id="PTHR11803">
    <property type="entry name" value="2-IMINOBUTANOATE/2-IMINOPROPANOATE DEAMINASE RIDA"/>
    <property type="match status" value="1"/>
</dbReference>
<dbReference type="GO" id="GO:0005829">
    <property type="term" value="C:cytosol"/>
    <property type="evidence" value="ECO:0007669"/>
    <property type="project" value="TreeGrafter"/>
</dbReference>
<evidence type="ECO:0000313" key="2">
    <source>
        <dbReference type="EMBL" id="GEQ98534.1"/>
    </source>
</evidence>
<dbReference type="InterPro" id="IPR006311">
    <property type="entry name" value="TAT_signal"/>
</dbReference>
<protein>
    <recommendedName>
        <fullName evidence="4">RidA family protein</fullName>
    </recommendedName>
</protein>
<evidence type="ECO:0008006" key="4">
    <source>
        <dbReference type="Google" id="ProtNLM"/>
    </source>
</evidence>
<dbReference type="InterPro" id="IPR035959">
    <property type="entry name" value="RutC-like_sf"/>
</dbReference>
<proteinExistence type="inferred from homology"/>
<reference evidence="2 3" key="1">
    <citation type="submission" date="2019-09" db="EMBL/GenBank/DDBJ databases">
        <title>NBRP : Genome information of microbial organism related human and environment.</title>
        <authorList>
            <person name="Hattori M."/>
            <person name="Oshima K."/>
            <person name="Inaba H."/>
            <person name="Suda W."/>
            <person name="Sakamoto M."/>
            <person name="Iino T."/>
            <person name="Kitahara M."/>
            <person name="Oshida Y."/>
            <person name="Iida T."/>
            <person name="Kudo T."/>
            <person name="Itoh T."/>
            <person name="Ohkuma M."/>
        </authorList>
    </citation>
    <scope>NUCLEOTIDE SEQUENCE [LARGE SCALE GENOMIC DNA]</scope>
    <source>
        <strain evidence="2 3">Hi-2</strain>
    </source>
</reference>
<comment type="caution">
    <text evidence="2">The sequence shown here is derived from an EMBL/GenBank/DDBJ whole genome shotgun (WGS) entry which is preliminary data.</text>
</comment>
<dbReference type="EMBL" id="BKCL01000007">
    <property type="protein sequence ID" value="GEQ98534.1"/>
    <property type="molecule type" value="Genomic_DNA"/>
</dbReference>
<evidence type="ECO:0000313" key="3">
    <source>
        <dbReference type="Proteomes" id="UP000322084"/>
    </source>
</evidence>
<sequence length="304" mass="33616">MTTPPDRRHFLAGLALGSLTLTTNGVVAFAATPSRTKKPNHATAVQAKVEKEANLVFLSGTAALDLYHRHPHVPQDEVLPSDAEAQTHMALRNLFEVLRTEGLEWSNITSLICYQQNMADQKVIRKVLNQHFQGWSPALSFVEIRKLSAPNSLLELEAIAIAPSPARKDRSTADMTDLEIIHTRPKLADSMIFAPGIRVDAHSDLIFLSGITAADLEETEKNVPLPNDFGEQVRMATRNIDRILQTLNVGKDRIVRIVSFYTDDFDGREMGRYLKGWRPCSSAIGISALPQPGAKIMFDLIIAA</sequence>
<dbReference type="PROSITE" id="PS51318">
    <property type="entry name" value="TAT"/>
    <property type="match status" value="1"/>
</dbReference>
<dbReference type="Pfam" id="PF01042">
    <property type="entry name" value="Ribonuc_L-PSP"/>
    <property type="match status" value="2"/>
</dbReference>
<comment type="similarity">
    <text evidence="1">Belongs to the RutC family.</text>
</comment>
<dbReference type="PANTHER" id="PTHR11803:SF58">
    <property type="entry name" value="PROTEIN HMF1-RELATED"/>
    <property type="match status" value="1"/>
</dbReference>
<dbReference type="Proteomes" id="UP000322084">
    <property type="component" value="Unassembled WGS sequence"/>
</dbReference>
<dbReference type="RefSeq" id="WP_150000821.1">
    <property type="nucleotide sequence ID" value="NZ_BKCL01000007.1"/>
</dbReference>
<dbReference type="Gene3D" id="3.30.1330.40">
    <property type="entry name" value="RutC-like"/>
    <property type="match status" value="2"/>
</dbReference>
<dbReference type="SUPFAM" id="SSF55298">
    <property type="entry name" value="YjgF-like"/>
    <property type="match status" value="2"/>
</dbReference>
<dbReference type="AlphaFoldDB" id="A0A5A7MS95"/>
<dbReference type="CDD" id="cd00448">
    <property type="entry name" value="YjgF_YER057c_UK114_family"/>
    <property type="match status" value="2"/>
</dbReference>
<dbReference type="GO" id="GO:0019239">
    <property type="term" value="F:deaminase activity"/>
    <property type="evidence" value="ECO:0007669"/>
    <property type="project" value="TreeGrafter"/>
</dbReference>
<organism evidence="2 3">
    <name type="scientific">Iodidimonas gelatinilytica</name>
    <dbReference type="NCBI Taxonomy" id="1236966"/>
    <lineage>
        <taxon>Bacteria</taxon>
        <taxon>Pseudomonadati</taxon>
        <taxon>Pseudomonadota</taxon>
        <taxon>Alphaproteobacteria</taxon>
        <taxon>Iodidimonadales</taxon>
        <taxon>Iodidimonadaceae</taxon>
        <taxon>Iodidimonas</taxon>
    </lineage>
</organism>
<gene>
    <name evidence="2" type="ORF">JCM17844_21710</name>
</gene>
<accession>A0A5A7MS95</accession>
<name>A0A5A7MS95_9PROT</name>
<evidence type="ECO:0000256" key="1">
    <source>
        <dbReference type="ARBA" id="ARBA00010552"/>
    </source>
</evidence>
<dbReference type="InterPro" id="IPR006175">
    <property type="entry name" value="YjgF/YER057c/UK114"/>
</dbReference>